<keyword evidence="2" id="KW-1133">Transmembrane helix</keyword>
<feature type="compositionally biased region" description="Basic and acidic residues" evidence="1">
    <location>
        <begin position="39"/>
        <end position="56"/>
    </location>
</feature>
<sequence length="56" mass="6163">MGLILLEALLALAILVAIVWWTMFSGRKKGELPAPVEPAPHKEVLADPEQDRSNRA</sequence>
<dbReference type="GeneID" id="63996677"/>
<name>A0A096F789_COMTE</name>
<dbReference type="EMBL" id="AWOR01000078">
    <property type="protein sequence ID" value="KGH25859.1"/>
    <property type="molecule type" value="Genomic_DNA"/>
</dbReference>
<dbReference type="EMBL" id="UFXL01000001">
    <property type="protein sequence ID" value="SUY74351.1"/>
    <property type="molecule type" value="Genomic_DNA"/>
</dbReference>
<comment type="caution">
    <text evidence="3">The sequence shown here is derived from an EMBL/GenBank/DDBJ whole genome shotgun (WGS) entry which is preliminary data.</text>
</comment>
<dbReference type="Proteomes" id="UP000029553">
    <property type="component" value="Unassembled WGS sequence"/>
</dbReference>
<organism evidence="3 5">
    <name type="scientific">Comamonas testosteroni</name>
    <name type="common">Pseudomonas testosteroni</name>
    <dbReference type="NCBI Taxonomy" id="285"/>
    <lineage>
        <taxon>Bacteria</taxon>
        <taxon>Pseudomonadati</taxon>
        <taxon>Pseudomonadota</taxon>
        <taxon>Betaproteobacteria</taxon>
        <taxon>Burkholderiales</taxon>
        <taxon>Comamonadaceae</taxon>
        <taxon>Comamonas</taxon>
    </lineage>
</organism>
<reference evidence="3 5" key="1">
    <citation type="submission" date="2013-09" db="EMBL/GenBank/DDBJ databases">
        <title>High correlation between genotypes and phenotypes of environmental bacteria Comamonas testosteroni strains.</title>
        <authorList>
            <person name="Liu L."/>
            <person name="Zhu W."/>
            <person name="Xia X."/>
            <person name="Xu B."/>
            <person name="Luo M."/>
            <person name="Wang G."/>
        </authorList>
    </citation>
    <scope>NUCLEOTIDE SEQUENCE [LARGE SCALE GENOMIC DNA]</scope>
    <source>
        <strain evidence="3 5">JL40</strain>
    </source>
</reference>
<reference evidence="4 6" key="2">
    <citation type="submission" date="2018-06" db="EMBL/GenBank/DDBJ databases">
        <authorList>
            <consortium name="Pathogen Informatics"/>
            <person name="Doyle S."/>
        </authorList>
    </citation>
    <scope>NUCLEOTIDE SEQUENCE [LARGE SCALE GENOMIC DNA]</scope>
    <source>
        <strain evidence="4 6">NCTC10698</strain>
    </source>
</reference>
<evidence type="ECO:0000313" key="3">
    <source>
        <dbReference type="EMBL" id="KGH25859.1"/>
    </source>
</evidence>
<protein>
    <submittedName>
        <fullName evidence="3">Uncharacterized protein</fullName>
    </submittedName>
</protein>
<evidence type="ECO:0000256" key="2">
    <source>
        <dbReference type="SAM" id="Phobius"/>
    </source>
</evidence>
<accession>A0A096F789</accession>
<dbReference type="Proteomes" id="UP000255070">
    <property type="component" value="Unassembled WGS sequence"/>
</dbReference>
<dbReference type="AlphaFoldDB" id="A0A096F789"/>
<gene>
    <name evidence="4" type="ORF">NCTC10698_00589</name>
    <name evidence="3" type="ORF">P353_23800</name>
</gene>
<dbReference type="RefSeq" id="WP_003072234.1">
    <property type="nucleotide sequence ID" value="NZ_AWOR01000078.1"/>
</dbReference>
<evidence type="ECO:0000313" key="4">
    <source>
        <dbReference type="EMBL" id="SUY74351.1"/>
    </source>
</evidence>
<keyword evidence="2" id="KW-0472">Membrane</keyword>
<evidence type="ECO:0000313" key="6">
    <source>
        <dbReference type="Proteomes" id="UP000255070"/>
    </source>
</evidence>
<feature type="transmembrane region" description="Helical" evidence="2">
    <location>
        <begin position="6"/>
        <end position="24"/>
    </location>
</feature>
<evidence type="ECO:0000256" key="1">
    <source>
        <dbReference type="SAM" id="MobiDB-lite"/>
    </source>
</evidence>
<proteinExistence type="predicted"/>
<dbReference type="PATRIC" id="fig|285.51.peg.3472"/>
<feature type="region of interest" description="Disordered" evidence="1">
    <location>
        <begin position="32"/>
        <end position="56"/>
    </location>
</feature>
<evidence type="ECO:0000313" key="5">
    <source>
        <dbReference type="Proteomes" id="UP000029553"/>
    </source>
</evidence>
<keyword evidence="2" id="KW-0812">Transmembrane</keyword>
<keyword evidence="6" id="KW-1185">Reference proteome</keyword>